<gene>
    <name evidence="1" type="ORF">SAMN06296036_12220</name>
</gene>
<protein>
    <submittedName>
        <fullName evidence="1">Pentapeptide repeat-containing protein</fullName>
    </submittedName>
</protein>
<dbReference type="AlphaFoldDB" id="A0A1Y6CPM7"/>
<dbReference type="InterPro" id="IPR051082">
    <property type="entry name" value="Pentapeptide-BTB/POZ_domain"/>
</dbReference>
<name>A0A1Y6CPM7_9BACT</name>
<dbReference type="Gene3D" id="2.160.20.80">
    <property type="entry name" value="E3 ubiquitin-protein ligase SopA"/>
    <property type="match status" value="1"/>
</dbReference>
<keyword evidence="2" id="KW-1185">Reference proteome</keyword>
<evidence type="ECO:0000313" key="2">
    <source>
        <dbReference type="Proteomes" id="UP000192907"/>
    </source>
</evidence>
<dbReference type="Proteomes" id="UP000192907">
    <property type="component" value="Unassembled WGS sequence"/>
</dbReference>
<dbReference type="RefSeq" id="WP_132323319.1">
    <property type="nucleotide sequence ID" value="NZ_FWZT01000022.1"/>
</dbReference>
<sequence>MFLKIIRAGFLIGYLGIFIQACDSKGFQSRPEEQQELDTEGSIKISEPIDEGDTVSIPANISGTYLSATVTSDETGSTLAIDLLEGGTKDLVELAPGDTVQWQWNSQADIVSTEGQGSAQFFVKFVSTNGRLPEILNTIVSYQLDQPSQNRVESESITVSSLLEMGRFDSGLLLITPFNLRVEVETRHNLTPGNKFVLVRGEGTEPPEEPRLGTILNRVSLDQGPVDLGESRNFVDDPLLPDQIYTYQLWEMSPDGLSFLLGEWKTRTGSSVNETFDGMTLSEFAFFNSRFERSSFRAANLSRSNLARSDLSDTDLTAANFSYVNLRYANLTGADLNSVNLSGADLSFVTWVDGRTCAEGSIGSCL</sequence>
<dbReference type="Pfam" id="PF00805">
    <property type="entry name" value="Pentapeptide"/>
    <property type="match status" value="1"/>
</dbReference>
<dbReference type="EMBL" id="FWZT01000022">
    <property type="protein sequence ID" value="SMF64260.1"/>
    <property type="molecule type" value="Genomic_DNA"/>
</dbReference>
<dbReference type="STRING" id="1513793.SAMN06296036_12220"/>
<dbReference type="PANTHER" id="PTHR14136">
    <property type="entry name" value="BTB_POZ DOMAIN-CONTAINING PROTEIN KCTD9"/>
    <property type="match status" value="1"/>
</dbReference>
<dbReference type="PROSITE" id="PS51257">
    <property type="entry name" value="PROKAR_LIPOPROTEIN"/>
    <property type="match status" value="1"/>
</dbReference>
<evidence type="ECO:0000313" key="1">
    <source>
        <dbReference type="EMBL" id="SMF64260.1"/>
    </source>
</evidence>
<dbReference type="InterPro" id="IPR001646">
    <property type="entry name" value="5peptide_repeat"/>
</dbReference>
<dbReference type="OrthoDB" id="5471316at2"/>
<dbReference type="SUPFAM" id="SSF141571">
    <property type="entry name" value="Pentapeptide repeat-like"/>
    <property type="match status" value="1"/>
</dbReference>
<proteinExistence type="predicted"/>
<organism evidence="1 2">
    <name type="scientific">Pseudobacteriovorax antillogorgiicola</name>
    <dbReference type="NCBI Taxonomy" id="1513793"/>
    <lineage>
        <taxon>Bacteria</taxon>
        <taxon>Pseudomonadati</taxon>
        <taxon>Bdellovibrionota</taxon>
        <taxon>Oligoflexia</taxon>
        <taxon>Oligoflexales</taxon>
        <taxon>Pseudobacteriovoracaceae</taxon>
        <taxon>Pseudobacteriovorax</taxon>
    </lineage>
</organism>
<accession>A0A1Y6CPM7</accession>
<reference evidence="2" key="1">
    <citation type="submission" date="2017-04" db="EMBL/GenBank/DDBJ databases">
        <authorList>
            <person name="Varghese N."/>
            <person name="Submissions S."/>
        </authorList>
    </citation>
    <scope>NUCLEOTIDE SEQUENCE [LARGE SCALE GENOMIC DNA]</scope>
    <source>
        <strain evidence="2">RKEM611</strain>
    </source>
</reference>
<dbReference type="PANTHER" id="PTHR14136:SF17">
    <property type="entry name" value="BTB_POZ DOMAIN-CONTAINING PROTEIN KCTD9"/>
    <property type="match status" value="1"/>
</dbReference>